<dbReference type="PANTHER" id="PTHR24567">
    <property type="entry name" value="CRP FAMILY TRANSCRIPTIONAL REGULATORY PROTEIN"/>
    <property type="match status" value="1"/>
</dbReference>
<evidence type="ECO:0000256" key="2">
    <source>
        <dbReference type="ARBA" id="ARBA00023125"/>
    </source>
</evidence>
<dbReference type="PROSITE" id="PS51063">
    <property type="entry name" value="HTH_CRP_2"/>
    <property type="match status" value="1"/>
</dbReference>
<dbReference type="InterPro" id="IPR018490">
    <property type="entry name" value="cNMP-bd_dom_sf"/>
</dbReference>
<dbReference type="Proteomes" id="UP000001929">
    <property type="component" value="Chromosome"/>
</dbReference>
<protein>
    <submittedName>
        <fullName evidence="6">Transcriptional regulator, Crp/Fnr family</fullName>
    </submittedName>
</protein>
<dbReference type="GO" id="GO:0003677">
    <property type="term" value="F:DNA binding"/>
    <property type="evidence" value="ECO:0007669"/>
    <property type="project" value="UniProtKB-KW"/>
</dbReference>
<dbReference type="GO" id="GO:0003700">
    <property type="term" value="F:DNA-binding transcription factor activity"/>
    <property type="evidence" value="ECO:0007669"/>
    <property type="project" value="TreeGrafter"/>
</dbReference>
<dbReference type="EMBL" id="CP000230">
    <property type="protein sequence ID" value="ABC23432.1"/>
    <property type="molecule type" value="Genomic_DNA"/>
</dbReference>
<dbReference type="SMART" id="SM00419">
    <property type="entry name" value="HTH_CRP"/>
    <property type="match status" value="1"/>
</dbReference>
<keyword evidence="7" id="KW-1185">Reference proteome</keyword>
<sequence>MTPEHKDKALAAVSFFDRLPAPRRAELAAKAEAAQLPAGFPLAERGVPATGLQVLVEGQVRLFLPPEESTIDIVGPGSLLGECALCDDARHPVSAQAISPVVILDLRAEDVWPVLLAETDATLALLGAISANLKGLLGRVNDIKLRTTAQRLAMFLVSLARQPSAVDRAANGPAEGIILTLPYGKKLIAERLAMTPESLSRSLARLGREGVRAVDRTTVRIDDLDALALFAGLLPEEENDDDALHRAQGYWR</sequence>
<dbReference type="InterPro" id="IPR000595">
    <property type="entry name" value="cNMP-bd_dom"/>
</dbReference>
<evidence type="ECO:0000259" key="5">
    <source>
        <dbReference type="PROSITE" id="PS51063"/>
    </source>
</evidence>
<dbReference type="PROSITE" id="PS50042">
    <property type="entry name" value="CNMP_BINDING_3"/>
    <property type="match status" value="1"/>
</dbReference>
<feature type="domain" description="Cyclic nucleotide-binding" evidence="4">
    <location>
        <begin position="15"/>
        <end position="106"/>
    </location>
</feature>
<dbReference type="Gene3D" id="2.60.120.10">
    <property type="entry name" value="Jelly Rolls"/>
    <property type="match status" value="1"/>
</dbReference>
<dbReference type="InterPro" id="IPR014710">
    <property type="entry name" value="RmlC-like_jellyroll"/>
</dbReference>
<evidence type="ECO:0000259" key="4">
    <source>
        <dbReference type="PROSITE" id="PS50042"/>
    </source>
</evidence>
<dbReference type="SUPFAM" id="SSF51206">
    <property type="entry name" value="cAMP-binding domain-like"/>
    <property type="match status" value="1"/>
</dbReference>
<dbReference type="InterPro" id="IPR012318">
    <property type="entry name" value="HTH_CRP"/>
</dbReference>
<dbReference type="AlphaFoldDB" id="Q2RR13"/>
<evidence type="ECO:0000313" key="6">
    <source>
        <dbReference type="EMBL" id="ABC23432.1"/>
    </source>
</evidence>
<dbReference type="eggNOG" id="COG0664">
    <property type="taxonomic scope" value="Bacteria"/>
</dbReference>
<dbReference type="KEGG" id="rru:Rru_A2635"/>
<dbReference type="Gene3D" id="1.10.10.10">
    <property type="entry name" value="Winged helix-like DNA-binding domain superfamily/Winged helix DNA-binding domain"/>
    <property type="match status" value="1"/>
</dbReference>
<dbReference type="SMART" id="SM00100">
    <property type="entry name" value="cNMP"/>
    <property type="match status" value="1"/>
</dbReference>
<dbReference type="CDD" id="cd00038">
    <property type="entry name" value="CAP_ED"/>
    <property type="match status" value="1"/>
</dbReference>
<gene>
    <name evidence="6" type="ordered locus">Rru_A2635</name>
</gene>
<keyword evidence="2" id="KW-0238">DNA-binding</keyword>
<dbReference type="Pfam" id="PF13545">
    <property type="entry name" value="HTH_Crp_2"/>
    <property type="match status" value="1"/>
</dbReference>
<feature type="domain" description="HTH crp-type" evidence="5">
    <location>
        <begin position="146"/>
        <end position="225"/>
    </location>
</feature>
<reference evidence="6 7" key="1">
    <citation type="journal article" date="2011" name="Stand. Genomic Sci.">
        <title>Complete genome sequence of Rhodospirillum rubrum type strain (S1).</title>
        <authorList>
            <person name="Munk A.C."/>
            <person name="Copeland A."/>
            <person name="Lucas S."/>
            <person name="Lapidus A."/>
            <person name="Del Rio T.G."/>
            <person name="Barry K."/>
            <person name="Detter J.C."/>
            <person name="Hammon N."/>
            <person name="Israni S."/>
            <person name="Pitluck S."/>
            <person name="Brettin T."/>
            <person name="Bruce D."/>
            <person name="Han C."/>
            <person name="Tapia R."/>
            <person name="Gilna P."/>
            <person name="Schmutz J."/>
            <person name="Larimer F."/>
            <person name="Land M."/>
            <person name="Kyrpides N.C."/>
            <person name="Mavromatis K."/>
            <person name="Richardson P."/>
            <person name="Rohde M."/>
            <person name="Goker M."/>
            <person name="Klenk H.P."/>
            <person name="Zhang Y."/>
            <person name="Roberts G.P."/>
            <person name="Reslewic S."/>
            <person name="Schwartz D.C."/>
        </authorList>
    </citation>
    <scope>NUCLEOTIDE SEQUENCE [LARGE SCALE GENOMIC DNA]</scope>
    <source>
        <strain evidence="7">ATCC 11170 / ATH 1.1.1 / DSM 467 / LMG 4362 / NCIMB 8255 / S1</strain>
    </source>
</reference>
<evidence type="ECO:0000313" key="7">
    <source>
        <dbReference type="Proteomes" id="UP000001929"/>
    </source>
</evidence>
<dbReference type="PhylomeDB" id="Q2RR13"/>
<dbReference type="EnsemblBacteria" id="ABC23432">
    <property type="protein sequence ID" value="ABC23432"/>
    <property type="gene ID" value="Rru_A2635"/>
</dbReference>
<proteinExistence type="predicted"/>
<evidence type="ECO:0000256" key="3">
    <source>
        <dbReference type="ARBA" id="ARBA00023163"/>
    </source>
</evidence>
<dbReference type="PATRIC" id="fig|269796.9.peg.2745"/>
<organism evidence="6 7">
    <name type="scientific">Rhodospirillum rubrum (strain ATCC 11170 / ATH 1.1.1 / DSM 467 / LMG 4362 / NCIMB 8255 / S1)</name>
    <dbReference type="NCBI Taxonomy" id="269796"/>
    <lineage>
        <taxon>Bacteria</taxon>
        <taxon>Pseudomonadati</taxon>
        <taxon>Pseudomonadota</taxon>
        <taxon>Alphaproteobacteria</taxon>
        <taxon>Rhodospirillales</taxon>
        <taxon>Rhodospirillaceae</taxon>
        <taxon>Rhodospirillum</taxon>
    </lineage>
</organism>
<dbReference type="RefSeq" id="WP_011390385.1">
    <property type="nucleotide sequence ID" value="NC_007643.1"/>
</dbReference>
<dbReference type="InterPro" id="IPR036390">
    <property type="entry name" value="WH_DNA-bd_sf"/>
</dbReference>
<dbReference type="SUPFAM" id="SSF46785">
    <property type="entry name" value="Winged helix' DNA-binding domain"/>
    <property type="match status" value="1"/>
</dbReference>
<dbReference type="InterPro" id="IPR050397">
    <property type="entry name" value="Env_Response_Regulators"/>
</dbReference>
<dbReference type="HOGENOM" id="CLU_075053_4_0_5"/>
<dbReference type="Pfam" id="PF00027">
    <property type="entry name" value="cNMP_binding"/>
    <property type="match status" value="1"/>
</dbReference>
<evidence type="ECO:0000256" key="1">
    <source>
        <dbReference type="ARBA" id="ARBA00023015"/>
    </source>
</evidence>
<keyword evidence="3" id="KW-0804">Transcription</keyword>
<keyword evidence="1" id="KW-0805">Transcription regulation</keyword>
<accession>Q2RR13</accession>
<dbReference type="PANTHER" id="PTHR24567:SF74">
    <property type="entry name" value="HTH-TYPE TRANSCRIPTIONAL REGULATOR ARCR"/>
    <property type="match status" value="1"/>
</dbReference>
<dbReference type="GO" id="GO:0005829">
    <property type="term" value="C:cytosol"/>
    <property type="evidence" value="ECO:0007669"/>
    <property type="project" value="TreeGrafter"/>
</dbReference>
<dbReference type="InterPro" id="IPR036388">
    <property type="entry name" value="WH-like_DNA-bd_sf"/>
</dbReference>
<name>Q2RR13_RHORT</name>
<dbReference type="STRING" id="269796.Rru_A2635"/>